<evidence type="ECO:0000313" key="2">
    <source>
        <dbReference type="EMBL" id="WAB81829.1"/>
    </source>
</evidence>
<dbReference type="Proteomes" id="UP001164706">
    <property type="component" value="Chromosome"/>
</dbReference>
<dbReference type="EMBL" id="CP113089">
    <property type="protein sequence ID" value="WAB81829.1"/>
    <property type="molecule type" value="Genomic_DNA"/>
</dbReference>
<feature type="domain" description="Helix-turn-helix" evidence="1">
    <location>
        <begin position="12"/>
        <end position="62"/>
    </location>
</feature>
<dbReference type="KEGG" id="mdb:OVN18_02065"/>
<dbReference type="Pfam" id="PF12728">
    <property type="entry name" value="HTH_17"/>
    <property type="match status" value="1"/>
</dbReference>
<gene>
    <name evidence="2" type="ORF">OVN18_02065</name>
</gene>
<protein>
    <submittedName>
        <fullName evidence="2">Helix-turn-helix domain-containing protein</fullName>
    </submittedName>
</protein>
<reference evidence="2" key="1">
    <citation type="submission" date="2022-11" db="EMBL/GenBank/DDBJ databases">
        <title>Description of Microcella daejonensis nov. sp, isolated from riverside soil.</title>
        <authorList>
            <person name="Molina K.M."/>
            <person name="Kim S.B."/>
        </authorList>
    </citation>
    <scope>NUCLEOTIDE SEQUENCE</scope>
    <source>
        <strain evidence="2">MMS21-STM12</strain>
    </source>
</reference>
<organism evidence="2 3">
    <name type="scientific">Microcella daejeonensis</name>
    <dbReference type="NCBI Taxonomy" id="2994971"/>
    <lineage>
        <taxon>Bacteria</taxon>
        <taxon>Bacillati</taxon>
        <taxon>Actinomycetota</taxon>
        <taxon>Actinomycetes</taxon>
        <taxon>Micrococcales</taxon>
        <taxon>Microbacteriaceae</taxon>
        <taxon>Microcella</taxon>
    </lineage>
</organism>
<evidence type="ECO:0000259" key="1">
    <source>
        <dbReference type="Pfam" id="PF12728"/>
    </source>
</evidence>
<sequence length="98" mass="10789">MTEPTPDALGRFLTLTDVAEVLSLNAAEVLALVRSGELPAIRLGAIGQWRVEHAVLESFIADKYDESRRMALWHEAEYADVAELFGDQRRRSSGASSS</sequence>
<dbReference type="AlphaFoldDB" id="A0A9E8S9B7"/>
<dbReference type="RefSeq" id="WP_267737891.1">
    <property type="nucleotide sequence ID" value="NZ_CP113089.1"/>
</dbReference>
<proteinExistence type="predicted"/>
<dbReference type="InterPro" id="IPR041657">
    <property type="entry name" value="HTH_17"/>
</dbReference>
<evidence type="ECO:0000313" key="3">
    <source>
        <dbReference type="Proteomes" id="UP001164706"/>
    </source>
</evidence>
<accession>A0A9E8S9B7</accession>
<name>A0A9E8S9B7_9MICO</name>
<keyword evidence="3" id="KW-1185">Reference proteome</keyword>